<dbReference type="Gene3D" id="3.40.50.720">
    <property type="entry name" value="NAD(P)-binding Rossmann-like Domain"/>
    <property type="match status" value="1"/>
</dbReference>
<reference evidence="4 5" key="1">
    <citation type="journal article" date="2017" name="ISME J.">
        <title>Potential for microbial H2 and metal transformations associated with novel bacteria and archaea in deep terrestrial subsurface sediments.</title>
        <authorList>
            <person name="Hernsdorf A.W."/>
            <person name="Amano Y."/>
            <person name="Miyakawa K."/>
            <person name="Ise K."/>
            <person name="Suzuki Y."/>
            <person name="Anantharaman K."/>
            <person name="Probst A."/>
            <person name="Burstein D."/>
            <person name="Thomas B.C."/>
            <person name="Banfield J.F."/>
        </authorList>
    </citation>
    <scope>NUCLEOTIDE SEQUENCE [LARGE SCALE GENOMIC DNA]</scope>
    <source>
        <strain evidence="4">HGW-Actinobacteria-3</strain>
    </source>
</reference>
<dbReference type="EMBL" id="PHEX01000020">
    <property type="protein sequence ID" value="PKQ28356.1"/>
    <property type="molecule type" value="Genomic_DNA"/>
</dbReference>
<dbReference type="GO" id="GO:0016616">
    <property type="term" value="F:oxidoreductase activity, acting on the CH-OH group of donors, NAD or NADP as acceptor"/>
    <property type="evidence" value="ECO:0007669"/>
    <property type="project" value="TreeGrafter"/>
</dbReference>
<keyword evidence="2" id="KW-0560">Oxidoreductase</keyword>
<dbReference type="PANTHER" id="PTHR24322">
    <property type="entry name" value="PKSB"/>
    <property type="match status" value="1"/>
</dbReference>
<evidence type="ECO:0000256" key="2">
    <source>
        <dbReference type="ARBA" id="ARBA00023002"/>
    </source>
</evidence>
<dbReference type="InterPro" id="IPR036291">
    <property type="entry name" value="NAD(P)-bd_dom_sf"/>
</dbReference>
<dbReference type="InterPro" id="IPR020904">
    <property type="entry name" value="Sc_DH/Rdtase_CS"/>
</dbReference>
<sequence length="280" mass="30453">MSVGENEGNEMKQDDFTGKWALVTGAGGGMGRTTSLELARAGANLILVDISGEAIGTVAREVEALGVECQTFCVDVTDFDQINSMADTVKAHYGAVDILVNNAGVAHMAHIVDTTIDEWKKLLDINLWSIIYMVGAFAPEMIRRKSGHIVNISSGQAFFAVPSWGAYATTKFAVDGYSEALRYELYSSGVSVSCVYPGVVRTSFYDSITGGLLVRLGMKFILATAMKPEAMSRLIVKGIRKNKKMIMPLAMRPIYALKPIMPLPFEIVGKVVARALRKER</sequence>
<accession>A0A2N3G6M0</accession>
<dbReference type="InterPro" id="IPR002347">
    <property type="entry name" value="SDR_fam"/>
</dbReference>
<organism evidence="4 5">
    <name type="scientific">Candidatus Anoxymicrobium japonicum</name>
    <dbReference type="NCBI Taxonomy" id="2013648"/>
    <lineage>
        <taxon>Bacteria</taxon>
        <taxon>Bacillati</taxon>
        <taxon>Actinomycetota</taxon>
        <taxon>Candidatus Geothermincolia</taxon>
        <taxon>Candidatus Geothermincolales</taxon>
        <taxon>Candidatus Anoxymicrobiaceae</taxon>
        <taxon>Candidatus Anoxymicrobium</taxon>
    </lineage>
</organism>
<evidence type="ECO:0000313" key="5">
    <source>
        <dbReference type="Proteomes" id="UP000233654"/>
    </source>
</evidence>
<protein>
    <submittedName>
        <fullName evidence="4">Acetoin dehydrogenase</fullName>
    </submittedName>
</protein>
<dbReference type="Pfam" id="PF00106">
    <property type="entry name" value="adh_short"/>
    <property type="match status" value="1"/>
</dbReference>
<name>A0A2N3G6M0_9ACTN</name>
<dbReference type="PIRSF" id="PIRSF000126">
    <property type="entry name" value="11-beta-HSD1"/>
    <property type="match status" value="1"/>
</dbReference>
<dbReference type="FunFam" id="3.40.50.720:FF:000084">
    <property type="entry name" value="Short-chain dehydrogenase reductase"/>
    <property type="match status" value="1"/>
</dbReference>
<dbReference type="CDD" id="cd05233">
    <property type="entry name" value="SDR_c"/>
    <property type="match status" value="1"/>
</dbReference>
<dbReference type="PANTHER" id="PTHR24322:SF736">
    <property type="entry name" value="RETINOL DEHYDROGENASE 10"/>
    <property type="match status" value="1"/>
</dbReference>
<dbReference type="PROSITE" id="PS00061">
    <property type="entry name" value="ADH_SHORT"/>
    <property type="match status" value="1"/>
</dbReference>
<evidence type="ECO:0000313" key="4">
    <source>
        <dbReference type="EMBL" id="PKQ28356.1"/>
    </source>
</evidence>
<dbReference type="AlphaFoldDB" id="A0A2N3G6M0"/>
<dbReference type="PRINTS" id="PR00081">
    <property type="entry name" value="GDHRDH"/>
</dbReference>
<dbReference type="Proteomes" id="UP000233654">
    <property type="component" value="Unassembled WGS sequence"/>
</dbReference>
<comment type="caution">
    <text evidence="4">The sequence shown here is derived from an EMBL/GenBank/DDBJ whole genome shotgun (WGS) entry which is preliminary data.</text>
</comment>
<evidence type="ECO:0000256" key="1">
    <source>
        <dbReference type="ARBA" id="ARBA00006484"/>
    </source>
</evidence>
<evidence type="ECO:0000256" key="3">
    <source>
        <dbReference type="RuleBase" id="RU000363"/>
    </source>
</evidence>
<proteinExistence type="inferred from homology"/>
<dbReference type="SUPFAM" id="SSF51735">
    <property type="entry name" value="NAD(P)-binding Rossmann-fold domains"/>
    <property type="match status" value="1"/>
</dbReference>
<comment type="similarity">
    <text evidence="1 3">Belongs to the short-chain dehydrogenases/reductases (SDR) family.</text>
</comment>
<dbReference type="PRINTS" id="PR00080">
    <property type="entry name" value="SDRFAMILY"/>
</dbReference>
<gene>
    <name evidence="4" type="ORF">CVT63_03330</name>
</gene>